<evidence type="ECO:0000313" key="2">
    <source>
        <dbReference type="EMBL" id="KAL1879182.1"/>
    </source>
</evidence>
<keyword evidence="3" id="KW-1185">Reference proteome</keyword>
<feature type="region of interest" description="Disordered" evidence="1">
    <location>
        <begin position="1"/>
        <end position="39"/>
    </location>
</feature>
<gene>
    <name evidence="2" type="ORF">Daus18300_001761</name>
</gene>
<protein>
    <submittedName>
        <fullName evidence="2">Uncharacterized protein</fullName>
    </submittedName>
</protein>
<comment type="caution">
    <text evidence="2">The sequence shown here is derived from an EMBL/GenBank/DDBJ whole genome shotgun (WGS) entry which is preliminary data.</text>
</comment>
<evidence type="ECO:0000313" key="3">
    <source>
        <dbReference type="Proteomes" id="UP001583177"/>
    </source>
</evidence>
<feature type="compositionally biased region" description="Basic and acidic residues" evidence="1">
    <location>
        <begin position="1"/>
        <end position="16"/>
    </location>
</feature>
<feature type="region of interest" description="Disordered" evidence="1">
    <location>
        <begin position="177"/>
        <end position="229"/>
    </location>
</feature>
<sequence>MSGEYDRTNQFERDEQYSSDQRHRRSGSQSSTESRGSQCSLTANDEFDDLLQNISDQLTKHVNLLHDYTFTRFLTKSRAARYKVEAKLRIELHEMTTELSKHKALDFADKKRKPNRKEWTAAYKECRDSCFPILHSIRLDIITDLEFMHNPDVPTEAQLAHVHQKFDEYRLESAMKKRLHDAPASDDDLGNQSGAVETSETPLLPRPLALDRSQHQSGLKQANGPWALP</sequence>
<feature type="compositionally biased region" description="Low complexity" evidence="1">
    <location>
        <begin position="27"/>
        <end position="39"/>
    </location>
</feature>
<feature type="compositionally biased region" description="Polar residues" evidence="1">
    <location>
        <begin position="190"/>
        <end position="201"/>
    </location>
</feature>
<name>A0ABR3XT47_9PEZI</name>
<reference evidence="2 3" key="1">
    <citation type="journal article" date="2024" name="IMA Fungus">
        <title>IMA Genome - F19 : A genome assembly and annotation guide to empower mycologists, including annotated draft genome sequences of Ceratocystis pirilliformis, Diaporthe australafricana, Fusarium ophioides, Paecilomyces lecythidis, and Sporothrix stenoceras.</title>
        <authorList>
            <person name="Aylward J."/>
            <person name="Wilson A.M."/>
            <person name="Visagie C.M."/>
            <person name="Spraker J."/>
            <person name="Barnes I."/>
            <person name="Buitendag C."/>
            <person name="Ceriani C."/>
            <person name="Del Mar Angel L."/>
            <person name="du Plessis D."/>
            <person name="Fuchs T."/>
            <person name="Gasser K."/>
            <person name="Kramer D."/>
            <person name="Li W."/>
            <person name="Munsamy K."/>
            <person name="Piso A."/>
            <person name="Price J.L."/>
            <person name="Sonnekus B."/>
            <person name="Thomas C."/>
            <person name="van der Nest A."/>
            <person name="van Dijk A."/>
            <person name="van Heerden A."/>
            <person name="van Vuuren N."/>
            <person name="Yilmaz N."/>
            <person name="Duong T.A."/>
            <person name="van der Merwe N.A."/>
            <person name="Wingfield M.J."/>
            <person name="Wingfield B.D."/>
        </authorList>
    </citation>
    <scope>NUCLEOTIDE SEQUENCE [LARGE SCALE GENOMIC DNA]</scope>
    <source>
        <strain evidence="2 3">CMW 18300</strain>
    </source>
</reference>
<evidence type="ECO:0000256" key="1">
    <source>
        <dbReference type="SAM" id="MobiDB-lite"/>
    </source>
</evidence>
<organism evidence="2 3">
    <name type="scientific">Diaporthe australafricana</name>
    <dbReference type="NCBI Taxonomy" id="127596"/>
    <lineage>
        <taxon>Eukaryota</taxon>
        <taxon>Fungi</taxon>
        <taxon>Dikarya</taxon>
        <taxon>Ascomycota</taxon>
        <taxon>Pezizomycotina</taxon>
        <taxon>Sordariomycetes</taxon>
        <taxon>Sordariomycetidae</taxon>
        <taxon>Diaporthales</taxon>
        <taxon>Diaporthaceae</taxon>
        <taxon>Diaporthe</taxon>
    </lineage>
</organism>
<accession>A0ABR3XT47</accession>
<dbReference type="EMBL" id="JAWRVE010000010">
    <property type="protein sequence ID" value="KAL1879182.1"/>
    <property type="molecule type" value="Genomic_DNA"/>
</dbReference>
<proteinExistence type="predicted"/>
<dbReference type="Proteomes" id="UP001583177">
    <property type="component" value="Unassembled WGS sequence"/>
</dbReference>